<feature type="transmembrane region" description="Helical" evidence="1">
    <location>
        <begin position="228"/>
        <end position="249"/>
    </location>
</feature>
<evidence type="ECO:0000313" key="2">
    <source>
        <dbReference type="EMBL" id="ANW02969.1"/>
    </source>
</evidence>
<reference evidence="2 3" key="1">
    <citation type="submission" date="2016-07" db="EMBL/GenBank/DDBJ databases">
        <title>Complete genome sequence of Bradyrhizobium icense LMTR 13T, a potential inoculant strain isolated from lima bean (Phaseolus lunatus) in Peru.</title>
        <authorList>
            <person name="Ormeno-Orrillo E."/>
            <person name="Duran D."/>
            <person name="Rogel M.A."/>
            <person name="Rey L."/>
            <person name="Imperial J."/>
            <person name="Ruiz-Argueso T."/>
            <person name="Martinez-Romero E."/>
        </authorList>
    </citation>
    <scope>NUCLEOTIDE SEQUENCE [LARGE SCALE GENOMIC DNA]</scope>
    <source>
        <strain evidence="2 3">LMTR 13</strain>
    </source>
</reference>
<evidence type="ECO:0000256" key="1">
    <source>
        <dbReference type="SAM" id="Phobius"/>
    </source>
</evidence>
<feature type="transmembrane region" description="Helical" evidence="1">
    <location>
        <begin position="314"/>
        <end position="334"/>
    </location>
</feature>
<feature type="transmembrane region" description="Helical" evidence="1">
    <location>
        <begin position="290"/>
        <end position="307"/>
    </location>
</feature>
<feature type="transmembrane region" description="Helical" evidence="1">
    <location>
        <begin position="191"/>
        <end position="221"/>
    </location>
</feature>
<keyword evidence="3" id="KW-1185">Reference proteome</keyword>
<feature type="transmembrane region" description="Helical" evidence="1">
    <location>
        <begin position="107"/>
        <end position="129"/>
    </location>
</feature>
<dbReference type="Proteomes" id="UP000092839">
    <property type="component" value="Chromosome"/>
</dbReference>
<feature type="transmembrane region" description="Helical" evidence="1">
    <location>
        <begin position="340"/>
        <end position="359"/>
    </location>
</feature>
<evidence type="ECO:0008006" key="4">
    <source>
        <dbReference type="Google" id="ProtNLM"/>
    </source>
</evidence>
<dbReference type="KEGG" id="bic:LMTR13_25215"/>
<gene>
    <name evidence="2" type="ORF">LMTR13_25215</name>
</gene>
<feature type="transmembrane region" description="Helical" evidence="1">
    <location>
        <begin position="76"/>
        <end position="95"/>
    </location>
</feature>
<feature type="transmembrane region" description="Helical" evidence="1">
    <location>
        <begin position="426"/>
        <end position="446"/>
    </location>
</feature>
<name>A0A1B1UJK4_9BRAD</name>
<feature type="transmembrane region" description="Helical" evidence="1">
    <location>
        <begin position="161"/>
        <end position="179"/>
    </location>
</feature>
<keyword evidence="1" id="KW-0812">Transmembrane</keyword>
<accession>A0A1B1UJK4</accession>
<feature type="transmembrane region" description="Helical" evidence="1">
    <location>
        <begin position="37"/>
        <end position="56"/>
    </location>
</feature>
<feature type="transmembrane region" description="Helical" evidence="1">
    <location>
        <begin position="371"/>
        <end position="388"/>
    </location>
</feature>
<evidence type="ECO:0000313" key="3">
    <source>
        <dbReference type="Proteomes" id="UP000092839"/>
    </source>
</evidence>
<dbReference type="EMBL" id="CP016428">
    <property type="protein sequence ID" value="ANW02969.1"/>
    <property type="molecule type" value="Genomic_DNA"/>
</dbReference>
<keyword evidence="1" id="KW-1133">Transmembrane helix</keyword>
<keyword evidence="1" id="KW-0472">Membrane</keyword>
<feature type="transmembrane region" description="Helical" evidence="1">
    <location>
        <begin position="394"/>
        <end position="414"/>
    </location>
</feature>
<organism evidence="2 3">
    <name type="scientific">Bradyrhizobium icense</name>
    <dbReference type="NCBI Taxonomy" id="1274631"/>
    <lineage>
        <taxon>Bacteria</taxon>
        <taxon>Pseudomonadati</taxon>
        <taxon>Pseudomonadota</taxon>
        <taxon>Alphaproteobacteria</taxon>
        <taxon>Hyphomicrobiales</taxon>
        <taxon>Nitrobacteraceae</taxon>
        <taxon>Bradyrhizobium</taxon>
    </lineage>
</organism>
<dbReference type="AlphaFoldDB" id="A0A1B1UJK4"/>
<protein>
    <recommendedName>
        <fullName evidence="4">Glycosyltransferase RgtA/B/C/D-like domain-containing protein</fullName>
    </recommendedName>
</protein>
<feature type="transmembrane region" description="Helical" evidence="1">
    <location>
        <begin position="135"/>
        <end position="154"/>
    </location>
</feature>
<sequence length="628" mass="68057">MDLAYEAGRNGPMRRKAPMQRDNHTARTFLVLLDRTLLALSAVTTAILFAWVLYYSSYGLNLADEGLYLNFIANPFLYAINIPPSLFGFVYHWPYQWVGGDVAVLRMANVTFTVALGWILSFLVIWRFWTVGWPHVAVLSAGMASLALIGYSHFRLLTPSYYTLTFQSLLMVMIGLLLADWPGRIHQVLGWILVGAGGWCCFMAKPTTAAAIALVVVLYVVVLRRKSLLPMLGAALVALALLIVTAYVIDGGITGLVTRMVNNAEMELLLGAGHEVPLMFRIDGLATSRSQLAIAVLAAIALLLSILMGATHKLLPSLVLAAVLIVTIAIALLGTDPISIKPTTLFLVPAFTCLGAMFYRKGIVLRIQAPTTIALTITFLVLPHAFALGSAINYWFLGSMGALFWILAVVVFLSPLAQQGRSVATLVPLAVFAQLLTASIINGSILKPFRQVKDLRGYTAVTPMPGGGKLVLAQSFHDYLATARAQARAGGLEVGTPVVDLTGISPSLLYVLETRALGLPWLVGGYPGSNAVAVETLGLENCADLAKAWLLIEPEGQYQLDQASIMSSFGAGQADYVAVATFDPPVFEGAYPNQHKRFLFKPVRLAALAEQSCREARRQRPHSQKWSQ</sequence>
<proteinExistence type="predicted"/>